<evidence type="ECO:0000313" key="4">
    <source>
        <dbReference type="Proteomes" id="UP000573599"/>
    </source>
</evidence>
<dbReference type="Proteomes" id="UP000573599">
    <property type="component" value="Unassembled WGS sequence"/>
</dbReference>
<dbReference type="Pfam" id="PF01370">
    <property type="entry name" value="Epimerase"/>
    <property type="match status" value="1"/>
</dbReference>
<feature type="domain" description="NAD-dependent epimerase/dehydratase" evidence="2">
    <location>
        <begin position="3"/>
        <end position="233"/>
    </location>
</feature>
<evidence type="ECO:0000259" key="2">
    <source>
        <dbReference type="Pfam" id="PF01370"/>
    </source>
</evidence>
<comment type="caution">
    <text evidence="3">The sequence shown here is derived from an EMBL/GenBank/DDBJ whole genome shotgun (WGS) entry which is preliminary data.</text>
</comment>
<feature type="region of interest" description="Disordered" evidence="1">
    <location>
        <begin position="361"/>
        <end position="410"/>
    </location>
</feature>
<proteinExistence type="predicted"/>
<name>A0A852WC83_9MICO</name>
<gene>
    <name evidence="3" type="ORF">BJ986_001145</name>
</gene>
<dbReference type="InterPro" id="IPR036291">
    <property type="entry name" value="NAD(P)-bd_dom_sf"/>
</dbReference>
<dbReference type="GO" id="GO:0045552">
    <property type="term" value="F:dihydroflavanol 4-reductase activity"/>
    <property type="evidence" value="ECO:0007669"/>
    <property type="project" value="UniProtKB-EC"/>
</dbReference>
<dbReference type="SUPFAM" id="SSF51735">
    <property type="entry name" value="NAD(P)-binding Rossmann-fold domains"/>
    <property type="match status" value="1"/>
</dbReference>
<keyword evidence="3" id="KW-0560">Oxidoreductase</keyword>
<sequence>MRIAVTGATGMVGGQVSRAALAAGHEVRAVTRPDPQRRGATLLVGGQPVPAVTASLTDSEALTRALRGCEALVHCAAVYAFGASRAGEVEQVNAEGTRAVLEAAVAAGVSRVVVTTSSVTCGSSLLPRTRSERDHLGTEPAPPYYASKVAQEQVALETGQRLGIPVVLALPTVVLGGPFTRLAPSNAIVLRYLLDPTRSTFAGGCNVVDARDVGVGHVALLEHGVAGERYLLGGEDVSWRMLHTLVSDLAGLPGPFAEMPAGSAWALSAAAEWVAGLQGATPLTTRDEASTVGRYYWYTSSKAHDLGYAARPARATVAASLAWLAVSLDLPRWAREGLRLHPEVRAARELVPAPLGAPTGTAGAGTAGAGAAGAGATGAGATGAGAAGAGAEGLSRRPRRSPPAWPRRRR</sequence>
<dbReference type="RefSeq" id="WP_179421108.1">
    <property type="nucleotide sequence ID" value="NZ_JACCAB010000001.1"/>
</dbReference>
<dbReference type="GO" id="GO:0005737">
    <property type="term" value="C:cytoplasm"/>
    <property type="evidence" value="ECO:0007669"/>
    <property type="project" value="TreeGrafter"/>
</dbReference>
<accession>A0A852WC83</accession>
<dbReference type="InterPro" id="IPR001509">
    <property type="entry name" value="Epimerase_deHydtase"/>
</dbReference>
<dbReference type="EC" id="1.1.1.219" evidence="3"/>
<dbReference type="EMBL" id="JACCAB010000001">
    <property type="protein sequence ID" value="NYG06658.1"/>
    <property type="molecule type" value="Genomic_DNA"/>
</dbReference>
<organism evidence="3 4">
    <name type="scientific">Pedococcus badiiscoriae</name>
    <dbReference type="NCBI Taxonomy" id="642776"/>
    <lineage>
        <taxon>Bacteria</taxon>
        <taxon>Bacillati</taxon>
        <taxon>Actinomycetota</taxon>
        <taxon>Actinomycetes</taxon>
        <taxon>Micrococcales</taxon>
        <taxon>Intrasporangiaceae</taxon>
        <taxon>Pedococcus</taxon>
    </lineage>
</organism>
<dbReference type="PANTHER" id="PTHR48079:SF6">
    <property type="entry name" value="NAD(P)-BINDING DOMAIN-CONTAINING PROTEIN-RELATED"/>
    <property type="match status" value="1"/>
</dbReference>
<dbReference type="GO" id="GO:0004029">
    <property type="term" value="F:aldehyde dehydrogenase (NAD+) activity"/>
    <property type="evidence" value="ECO:0007669"/>
    <property type="project" value="TreeGrafter"/>
</dbReference>
<evidence type="ECO:0000256" key="1">
    <source>
        <dbReference type="SAM" id="MobiDB-lite"/>
    </source>
</evidence>
<dbReference type="AlphaFoldDB" id="A0A852WC83"/>
<evidence type="ECO:0000313" key="3">
    <source>
        <dbReference type="EMBL" id="NYG06658.1"/>
    </source>
</evidence>
<protein>
    <submittedName>
        <fullName evidence="3">Dihydroflavonol-4-reductase</fullName>
        <ecNumber evidence="3">1.1.1.219</ecNumber>
    </submittedName>
</protein>
<reference evidence="3 4" key="1">
    <citation type="submission" date="2020-07" db="EMBL/GenBank/DDBJ databases">
        <title>Sequencing the genomes of 1000 actinobacteria strains.</title>
        <authorList>
            <person name="Klenk H.-P."/>
        </authorList>
    </citation>
    <scope>NUCLEOTIDE SEQUENCE [LARGE SCALE GENOMIC DNA]</scope>
    <source>
        <strain evidence="3 4">DSM 23987</strain>
    </source>
</reference>
<feature type="compositionally biased region" description="Gly residues" evidence="1">
    <location>
        <begin position="362"/>
        <end position="391"/>
    </location>
</feature>
<dbReference type="InterPro" id="IPR051783">
    <property type="entry name" value="NAD(P)-dependent_oxidoreduct"/>
</dbReference>
<keyword evidence="4" id="KW-1185">Reference proteome</keyword>
<feature type="compositionally biased region" description="Basic residues" evidence="1">
    <location>
        <begin position="396"/>
        <end position="410"/>
    </location>
</feature>
<dbReference type="Gene3D" id="3.40.50.720">
    <property type="entry name" value="NAD(P)-binding Rossmann-like Domain"/>
    <property type="match status" value="1"/>
</dbReference>
<dbReference type="PANTHER" id="PTHR48079">
    <property type="entry name" value="PROTEIN YEEZ"/>
    <property type="match status" value="1"/>
</dbReference>